<evidence type="ECO:0000256" key="4">
    <source>
        <dbReference type="ARBA" id="ARBA00022692"/>
    </source>
</evidence>
<keyword evidence="6 9" id="KW-0378">Hydrolase</keyword>
<comment type="pathway">
    <text evidence="9">Protein modification; lipoprotein biosynthesis (signal peptide cleavage).</text>
</comment>
<keyword evidence="5 9" id="KW-0064">Aspartyl protease</keyword>
<dbReference type="GO" id="GO:0005886">
    <property type="term" value="C:plasma membrane"/>
    <property type="evidence" value="ECO:0007669"/>
    <property type="project" value="UniProtKB-SubCell"/>
</dbReference>
<evidence type="ECO:0000256" key="6">
    <source>
        <dbReference type="ARBA" id="ARBA00022801"/>
    </source>
</evidence>
<evidence type="ECO:0000313" key="13">
    <source>
        <dbReference type="EMBL" id="NKY23855.1"/>
    </source>
</evidence>
<name>A0A7X6KXN0_9CELL</name>
<keyword evidence="3 9" id="KW-0645">Protease</keyword>
<dbReference type="PROSITE" id="PS00855">
    <property type="entry name" value="SPASE_II"/>
    <property type="match status" value="1"/>
</dbReference>
<comment type="subcellular location">
    <subcellularLocation>
        <location evidence="9">Cell membrane</location>
        <topology evidence="9">Multi-pass membrane protein</topology>
    </subcellularLocation>
</comment>
<dbReference type="EMBL" id="JAAXOX010000009">
    <property type="protein sequence ID" value="NKY23855.1"/>
    <property type="molecule type" value="Genomic_DNA"/>
</dbReference>
<dbReference type="HAMAP" id="MF_00161">
    <property type="entry name" value="LspA"/>
    <property type="match status" value="1"/>
</dbReference>
<feature type="transmembrane region" description="Helical" evidence="9">
    <location>
        <begin position="144"/>
        <end position="165"/>
    </location>
</feature>
<dbReference type="GO" id="GO:0006508">
    <property type="term" value="P:proteolysis"/>
    <property type="evidence" value="ECO:0007669"/>
    <property type="project" value="UniProtKB-KW"/>
</dbReference>
<proteinExistence type="inferred from homology"/>
<keyword evidence="14" id="KW-1185">Reference proteome</keyword>
<feature type="region of interest" description="Disordered" evidence="12">
    <location>
        <begin position="179"/>
        <end position="233"/>
    </location>
</feature>
<dbReference type="PANTHER" id="PTHR33695">
    <property type="entry name" value="LIPOPROTEIN SIGNAL PEPTIDASE"/>
    <property type="match status" value="1"/>
</dbReference>
<sequence>MSTNPLPAPTPAPVSARRPRLIWLIALAVGVLIVDQVTKAWALAALDEGVRHPVLGDLLGIQLLFNPGAALGLATGTTWLLTLIALVVIVVIVRVARRLGSTGWAIALGLLLGGALGNLIDRLVREPGVGRGHVIDFIAYGNLFVGNVADIAIVAAAGLLMILSFRGVRLDGTRESSGEAAHAAGRADADHAVDGGTDGPTTDDLSATDHTGTDHSTADHSAADQARDDRRDG</sequence>
<evidence type="ECO:0000256" key="11">
    <source>
        <dbReference type="RuleBase" id="RU004181"/>
    </source>
</evidence>
<dbReference type="InterPro" id="IPR001872">
    <property type="entry name" value="Peptidase_A8"/>
</dbReference>
<keyword evidence="7 9" id="KW-1133">Transmembrane helix</keyword>
<dbReference type="Pfam" id="PF01252">
    <property type="entry name" value="Peptidase_A8"/>
    <property type="match status" value="1"/>
</dbReference>
<dbReference type="PRINTS" id="PR00781">
    <property type="entry name" value="LIPOSIGPTASE"/>
</dbReference>
<keyword evidence="2 9" id="KW-1003">Cell membrane</keyword>
<reference evidence="13 14" key="1">
    <citation type="submission" date="2020-04" db="EMBL/GenBank/DDBJ databases">
        <title>MicrobeNet Type strains.</title>
        <authorList>
            <person name="Nicholson A.C."/>
        </authorList>
    </citation>
    <scope>NUCLEOTIDE SEQUENCE [LARGE SCALE GENOMIC DNA]</scope>
    <source>
        <strain evidence="13 14">ATCC BAA-788</strain>
    </source>
</reference>
<evidence type="ECO:0000256" key="10">
    <source>
        <dbReference type="RuleBase" id="RU000594"/>
    </source>
</evidence>
<evidence type="ECO:0000256" key="3">
    <source>
        <dbReference type="ARBA" id="ARBA00022670"/>
    </source>
</evidence>
<feature type="transmembrane region" description="Helical" evidence="9">
    <location>
        <begin position="64"/>
        <end position="92"/>
    </location>
</feature>
<dbReference type="RefSeq" id="WP_168630980.1">
    <property type="nucleotide sequence ID" value="NZ_BONL01000007.1"/>
</dbReference>
<feature type="active site" evidence="9">
    <location>
        <position position="150"/>
    </location>
</feature>
<dbReference type="EC" id="3.4.23.36" evidence="9"/>
<dbReference type="AlphaFoldDB" id="A0A7X6KXN0"/>
<keyword evidence="8 9" id="KW-0472">Membrane</keyword>
<dbReference type="Proteomes" id="UP000581206">
    <property type="component" value="Unassembled WGS sequence"/>
</dbReference>
<evidence type="ECO:0000256" key="2">
    <source>
        <dbReference type="ARBA" id="ARBA00022475"/>
    </source>
</evidence>
<evidence type="ECO:0000313" key="14">
    <source>
        <dbReference type="Proteomes" id="UP000581206"/>
    </source>
</evidence>
<feature type="active site" evidence="9">
    <location>
        <position position="136"/>
    </location>
</feature>
<gene>
    <name evidence="9 13" type="primary">lspA</name>
    <name evidence="13" type="ORF">HGA03_14385</name>
</gene>
<comment type="function">
    <text evidence="9 10">This protein specifically catalyzes the removal of signal peptides from prolipoproteins.</text>
</comment>
<feature type="compositionally biased region" description="Basic and acidic residues" evidence="12">
    <location>
        <begin position="211"/>
        <end position="233"/>
    </location>
</feature>
<dbReference type="UniPathway" id="UPA00665"/>
<comment type="similarity">
    <text evidence="1 9 11">Belongs to the peptidase A8 family.</text>
</comment>
<evidence type="ECO:0000256" key="5">
    <source>
        <dbReference type="ARBA" id="ARBA00022750"/>
    </source>
</evidence>
<dbReference type="PANTHER" id="PTHR33695:SF1">
    <property type="entry name" value="LIPOPROTEIN SIGNAL PEPTIDASE"/>
    <property type="match status" value="1"/>
</dbReference>
<comment type="catalytic activity">
    <reaction evidence="9 10">
        <text>Release of signal peptides from bacterial membrane prolipoproteins. Hydrolyzes -Xaa-Yaa-Zaa-|-(S,diacylglyceryl)Cys-, in which Xaa is hydrophobic (preferably Leu), and Yaa (Ala or Ser) and Zaa (Gly or Ala) have small, neutral side chains.</text>
        <dbReference type="EC" id="3.4.23.36"/>
    </reaction>
</comment>
<protein>
    <recommendedName>
        <fullName evidence="9">Lipoprotein signal peptidase</fullName>
        <ecNumber evidence="9">3.4.23.36</ecNumber>
    </recommendedName>
    <alternativeName>
        <fullName evidence="9">Prolipoprotein signal peptidase</fullName>
    </alternativeName>
    <alternativeName>
        <fullName evidence="9">Signal peptidase II</fullName>
        <shortName evidence="9">SPase II</shortName>
    </alternativeName>
</protein>
<evidence type="ECO:0000256" key="8">
    <source>
        <dbReference type="ARBA" id="ARBA00023136"/>
    </source>
</evidence>
<feature type="transmembrane region" description="Helical" evidence="9">
    <location>
        <begin position="21"/>
        <end position="44"/>
    </location>
</feature>
<accession>A0A7X6KXN0</accession>
<evidence type="ECO:0000256" key="1">
    <source>
        <dbReference type="ARBA" id="ARBA00006139"/>
    </source>
</evidence>
<dbReference type="NCBIfam" id="TIGR00077">
    <property type="entry name" value="lspA"/>
    <property type="match status" value="1"/>
</dbReference>
<comment type="caution">
    <text evidence="13">The sequence shown here is derived from an EMBL/GenBank/DDBJ whole genome shotgun (WGS) entry which is preliminary data.</text>
</comment>
<keyword evidence="4 9" id="KW-0812">Transmembrane</keyword>
<evidence type="ECO:0000256" key="9">
    <source>
        <dbReference type="HAMAP-Rule" id="MF_00161"/>
    </source>
</evidence>
<evidence type="ECO:0000256" key="7">
    <source>
        <dbReference type="ARBA" id="ARBA00022989"/>
    </source>
</evidence>
<feature type="transmembrane region" description="Helical" evidence="9">
    <location>
        <begin position="104"/>
        <end position="124"/>
    </location>
</feature>
<dbReference type="GO" id="GO:0004190">
    <property type="term" value="F:aspartic-type endopeptidase activity"/>
    <property type="evidence" value="ECO:0007669"/>
    <property type="project" value="UniProtKB-UniRule"/>
</dbReference>
<organism evidence="13 14">
    <name type="scientific">Cellulomonas denverensis</name>
    <dbReference type="NCBI Taxonomy" id="264297"/>
    <lineage>
        <taxon>Bacteria</taxon>
        <taxon>Bacillati</taxon>
        <taxon>Actinomycetota</taxon>
        <taxon>Actinomycetes</taxon>
        <taxon>Micrococcales</taxon>
        <taxon>Cellulomonadaceae</taxon>
        <taxon>Cellulomonas</taxon>
    </lineage>
</organism>
<evidence type="ECO:0000256" key="12">
    <source>
        <dbReference type="SAM" id="MobiDB-lite"/>
    </source>
</evidence>